<accession>A0A8X7TAR6</accession>
<evidence type="ECO:0000256" key="2">
    <source>
        <dbReference type="ARBA" id="ARBA00006374"/>
    </source>
</evidence>
<keyword evidence="3" id="KW-0698">rRNA processing</keyword>
<dbReference type="Proteomes" id="UP000590412">
    <property type="component" value="Unassembled WGS sequence"/>
</dbReference>
<evidence type="ECO:0000256" key="1">
    <source>
        <dbReference type="ARBA" id="ARBA00004123"/>
    </source>
</evidence>
<dbReference type="InterPro" id="IPR010301">
    <property type="entry name" value="RRP1"/>
</dbReference>
<comment type="subcellular location">
    <subcellularLocation>
        <location evidence="1">Nucleus</location>
    </subcellularLocation>
</comment>
<comment type="similarity">
    <text evidence="2">Belongs to the RRP1 family.</text>
</comment>
<keyword evidence="4" id="KW-0539">Nucleus</keyword>
<feature type="compositionally biased region" description="Acidic residues" evidence="5">
    <location>
        <begin position="257"/>
        <end position="281"/>
    </location>
</feature>
<dbReference type="GO" id="GO:0006364">
    <property type="term" value="P:rRNA processing"/>
    <property type="evidence" value="ECO:0007669"/>
    <property type="project" value="UniProtKB-KW"/>
</dbReference>
<dbReference type="GO" id="GO:0030688">
    <property type="term" value="C:preribosome, small subunit precursor"/>
    <property type="evidence" value="ECO:0007669"/>
    <property type="project" value="InterPro"/>
</dbReference>
<feature type="region of interest" description="Disordered" evidence="5">
    <location>
        <begin position="250"/>
        <end position="281"/>
    </location>
</feature>
<comment type="caution">
    <text evidence="6">The sequence shown here is derived from an EMBL/GenBank/DDBJ whole genome shotgun (WGS) entry which is preliminary data.</text>
</comment>
<evidence type="ECO:0000256" key="3">
    <source>
        <dbReference type="ARBA" id="ARBA00022552"/>
    </source>
</evidence>
<organism evidence="6 7">
    <name type="scientific">Candida parapsilosis</name>
    <name type="common">Yeast</name>
    <dbReference type="NCBI Taxonomy" id="5480"/>
    <lineage>
        <taxon>Eukaryota</taxon>
        <taxon>Fungi</taxon>
        <taxon>Dikarya</taxon>
        <taxon>Ascomycota</taxon>
        <taxon>Saccharomycotina</taxon>
        <taxon>Pichiomycetes</taxon>
        <taxon>Debaryomycetaceae</taxon>
        <taxon>Candida/Lodderomyces clade</taxon>
        <taxon>Candida</taxon>
    </lineage>
</organism>
<name>A0A8X7TAR6_CANPA</name>
<dbReference type="EMBL" id="JABWAB010000004">
    <property type="protein sequence ID" value="KAF6052304.1"/>
    <property type="molecule type" value="Genomic_DNA"/>
</dbReference>
<dbReference type="PANTHER" id="PTHR13026:SF0">
    <property type="entry name" value="RIBOSOMAL RNA PROCESSING 1B"/>
    <property type="match status" value="1"/>
</dbReference>
<dbReference type="Pfam" id="PF05997">
    <property type="entry name" value="Nop52"/>
    <property type="match status" value="1"/>
</dbReference>
<evidence type="ECO:0000256" key="5">
    <source>
        <dbReference type="SAM" id="MobiDB-lite"/>
    </source>
</evidence>
<protein>
    <submittedName>
        <fullName evidence="6">Nucleolar protein,Nop52 family protein</fullName>
    </submittedName>
</protein>
<dbReference type="PANTHER" id="PTHR13026">
    <property type="entry name" value="NNP-1 PROTEIN NOVEL NUCLEAR PROTEIN 1 NOP52"/>
    <property type="match status" value="1"/>
</dbReference>
<evidence type="ECO:0000313" key="6">
    <source>
        <dbReference type="EMBL" id="KAF6052304.1"/>
    </source>
</evidence>
<evidence type="ECO:0000256" key="4">
    <source>
        <dbReference type="ARBA" id="ARBA00023242"/>
    </source>
</evidence>
<dbReference type="OrthoDB" id="2019504at2759"/>
<sequence length="281" mass="33177">MSQASNFVKKLASNDKPTRDAALESLKKFLISKSSKTFSISLLDAEKLWKGLYYSMWFCDRPKAQERLAENLGKLYSENINSNEVFLRFVEAFNLIMIKEWSSIDQWRIDKYYLLIRRVLRHNFKYLKSHQWDETLVNDWVDVMRRTILSGDAKVPVALPYHLCDIYLDELQLILFEELEEEELDKEDPGYLQKYENLMRQKIEIADGVPVLKLIGPFQILNKEAKLKPLREKCKEDILDDERLVDWAVIEDKSDSDSDEEDDGVAEKDDDDEEEEEWKGF</sequence>
<gene>
    <name evidence="6" type="ORF">FOB60_002560</name>
</gene>
<evidence type="ECO:0000313" key="7">
    <source>
        <dbReference type="Proteomes" id="UP000590412"/>
    </source>
</evidence>
<dbReference type="GO" id="GO:0005634">
    <property type="term" value="C:nucleus"/>
    <property type="evidence" value="ECO:0007669"/>
    <property type="project" value="UniProtKB-SubCell"/>
</dbReference>
<dbReference type="AlphaFoldDB" id="A0A8X7TAR6"/>
<reference evidence="6" key="1">
    <citation type="submission" date="2020-03" db="EMBL/GenBank/DDBJ databases">
        <title>FDA dAtabase for Regulatory Grade micrObial Sequences (FDA-ARGOS): Supporting development and validation of Infectious Disease Dx tests.</title>
        <authorList>
            <person name="Campos J."/>
            <person name="Goldberg B."/>
            <person name="Tallon L."/>
            <person name="Sadzewicz L."/>
            <person name="Vavikolanu K."/>
            <person name="Mehta A."/>
            <person name="Aluvathingal J."/>
            <person name="Nadendla S."/>
            <person name="Nandy P."/>
            <person name="Geyer C."/>
            <person name="Yan Y."/>
            <person name="Sichtig H."/>
        </authorList>
    </citation>
    <scope>NUCLEOTIDE SEQUENCE [LARGE SCALE GENOMIC DNA]</scope>
    <source>
        <strain evidence="6">FDAARGOS_652</strain>
    </source>
</reference>
<proteinExistence type="inferred from homology"/>